<keyword evidence="4" id="KW-0057">Aromatic amino acid biosynthesis</keyword>
<dbReference type="GeneID" id="65883538"/>
<dbReference type="Gene3D" id="3.30.70.260">
    <property type="match status" value="1"/>
</dbReference>
<dbReference type="Gene3D" id="3.40.190.10">
    <property type="entry name" value="Periplasmic binding protein-like II"/>
    <property type="match status" value="2"/>
</dbReference>
<keyword evidence="6 10" id="KW-0456">Lyase</keyword>
<dbReference type="NCBIfam" id="NF008865">
    <property type="entry name" value="PRK11898.1"/>
    <property type="match status" value="1"/>
</dbReference>
<comment type="pathway">
    <text evidence="1">Amino-acid biosynthesis; L-phenylalanine biosynthesis; phenylpyruvate from prephenate: step 1/1.</text>
</comment>
<dbReference type="PROSITE" id="PS00857">
    <property type="entry name" value="PREPHENATE_DEHYDR_1"/>
    <property type="match status" value="1"/>
</dbReference>
<dbReference type="SUPFAM" id="SSF55021">
    <property type="entry name" value="ACT-like"/>
    <property type="match status" value="1"/>
</dbReference>
<evidence type="ECO:0000256" key="7">
    <source>
        <dbReference type="ARBA" id="ARBA00047848"/>
    </source>
</evidence>
<protein>
    <recommendedName>
        <fullName evidence="2">prephenate dehydratase</fullName>
        <ecNumber evidence="2">4.2.1.51</ecNumber>
    </recommendedName>
</protein>
<dbReference type="InterPro" id="IPR018528">
    <property type="entry name" value="Preph_deHydtase_CS"/>
</dbReference>
<gene>
    <name evidence="10" type="primary">pheA</name>
    <name evidence="10" type="ORF">MLAUSG7_0732</name>
</gene>
<dbReference type="PROSITE" id="PS51171">
    <property type="entry name" value="PREPHENATE_DEHYDR_3"/>
    <property type="match status" value="1"/>
</dbReference>
<dbReference type="KEGG" id="mesg:MLAUSG7_0732"/>
<evidence type="ECO:0000256" key="3">
    <source>
        <dbReference type="ARBA" id="ARBA00022605"/>
    </source>
</evidence>
<feature type="domain" description="Prephenate dehydratase" evidence="8">
    <location>
        <begin position="1"/>
        <end position="176"/>
    </location>
</feature>
<evidence type="ECO:0000313" key="10">
    <source>
        <dbReference type="EMBL" id="CAB3288449.1"/>
    </source>
</evidence>
<dbReference type="AlphaFoldDB" id="A0A8D6PQX7"/>
<dbReference type="GO" id="GO:0004664">
    <property type="term" value="F:prephenate dehydratase activity"/>
    <property type="evidence" value="ECO:0007669"/>
    <property type="project" value="UniProtKB-EC"/>
</dbReference>
<dbReference type="EMBL" id="LR792632">
    <property type="protein sequence ID" value="CAB3288449.1"/>
    <property type="molecule type" value="Genomic_DNA"/>
</dbReference>
<dbReference type="Pfam" id="PF00800">
    <property type="entry name" value="PDT"/>
    <property type="match status" value="1"/>
</dbReference>
<dbReference type="PANTHER" id="PTHR21022">
    <property type="entry name" value="PREPHENATE DEHYDRATASE P PROTEIN"/>
    <property type="match status" value="1"/>
</dbReference>
<organism evidence="10 11">
    <name type="scientific">Methanocaldococcus lauensis</name>
    <dbReference type="NCBI Taxonomy" id="2546128"/>
    <lineage>
        <taxon>Archaea</taxon>
        <taxon>Methanobacteriati</taxon>
        <taxon>Methanobacteriota</taxon>
        <taxon>Methanomada group</taxon>
        <taxon>Methanococci</taxon>
        <taxon>Methanococcales</taxon>
        <taxon>Methanocaldococcaceae</taxon>
        <taxon>Methanocaldococcus</taxon>
    </lineage>
</organism>
<evidence type="ECO:0000256" key="4">
    <source>
        <dbReference type="ARBA" id="ARBA00023141"/>
    </source>
</evidence>
<dbReference type="RefSeq" id="WP_214400585.1">
    <property type="nucleotide sequence ID" value="NZ_LR792632.1"/>
</dbReference>
<feature type="domain" description="ACT" evidence="9">
    <location>
        <begin position="191"/>
        <end position="266"/>
    </location>
</feature>
<name>A0A8D6PQX7_9EURY</name>
<dbReference type="InterPro" id="IPR001086">
    <property type="entry name" value="Preph_deHydtase"/>
</dbReference>
<dbReference type="PROSITE" id="PS00858">
    <property type="entry name" value="PREPHENATE_DEHYDR_2"/>
    <property type="match status" value="1"/>
</dbReference>
<evidence type="ECO:0000256" key="5">
    <source>
        <dbReference type="ARBA" id="ARBA00023222"/>
    </source>
</evidence>
<dbReference type="Pfam" id="PF01842">
    <property type="entry name" value="ACT"/>
    <property type="match status" value="1"/>
</dbReference>
<keyword evidence="5" id="KW-0584">Phenylalanine biosynthesis</keyword>
<dbReference type="InterPro" id="IPR002912">
    <property type="entry name" value="ACT_dom"/>
</dbReference>
<keyword evidence="3" id="KW-0028">Amino-acid biosynthesis</keyword>
<sequence length="269" mass="30986">MNIYTLPKGTYSEKATKKFLEYIDGDYNIKYCNSIYDIFESVSNGGLGVVPIENSIEGSVSLTQDLLLQFKNIKILGELSLDIHHNLIGYDKDKIKIIISHPQALAQCRNYIKRHGWEVKAVESTAKAVKIVAESKDENLGAIGSKESAEYYNLKILDKNIEDYKNNKTRFILIGKNVKFKTLPKKYKVSIVFELKEDKPGALYHILKEFAERNINLTRIESRPSKKRLGTYIFYIDFEDSKEDLEEIIKSLKKHTTFINILGRYPVFD</sequence>
<proteinExistence type="predicted"/>
<evidence type="ECO:0000256" key="6">
    <source>
        <dbReference type="ARBA" id="ARBA00023239"/>
    </source>
</evidence>
<evidence type="ECO:0000259" key="8">
    <source>
        <dbReference type="PROSITE" id="PS51171"/>
    </source>
</evidence>
<dbReference type="FunFam" id="3.30.70.260:FF:000012">
    <property type="entry name" value="Prephenate dehydratase"/>
    <property type="match status" value="1"/>
</dbReference>
<evidence type="ECO:0000256" key="1">
    <source>
        <dbReference type="ARBA" id="ARBA00004741"/>
    </source>
</evidence>
<dbReference type="GO" id="GO:0005737">
    <property type="term" value="C:cytoplasm"/>
    <property type="evidence" value="ECO:0007669"/>
    <property type="project" value="TreeGrafter"/>
</dbReference>
<dbReference type="InterPro" id="IPR045865">
    <property type="entry name" value="ACT-like_dom_sf"/>
</dbReference>
<evidence type="ECO:0000256" key="2">
    <source>
        <dbReference type="ARBA" id="ARBA00013147"/>
    </source>
</evidence>
<dbReference type="EC" id="4.2.1.51" evidence="2"/>
<comment type="catalytic activity">
    <reaction evidence="7">
        <text>prephenate + H(+) = 3-phenylpyruvate + CO2 + H2O</text>
        <dbReference type="Rhea" id="RHEA:21648"/>
        <dbReference type="ChEBI" id="CHEBI:15377"/>
        <dbReference type="ChEBI" id="CHEBI:15378"/>
        <dbReference type="ChEBI" id="CHEBI:16526"/>
        <dbReference type="ChEBI" id="CHEBI:18005"/>
        <dbReference type="ChEBI" id="CHEBI:29934"/>
        <dbReference type="EC" id="4.2.1.51"/>
    </reaction>
</comment>
<dbReference type="PANTHER" id="PTHR21022:SF19">
    <property type="entry name" value="PREPHENATE DEHYDRATASE-RELATED"/>
    <property type="match status" value="1"/>
</dbReference>
<dbReference type="PROSITE" id="PS51671">
    <property type="entry name" value="ACT"/>
    <property type="match status" value="1"/>
</dbReference>
<keyword evidence="11" id="KW-1185">Reference proteome</keyword>
<dbReference type="CDD" id="cd13532">
    <property type="entry name" value="PBP2_PDT_like"/>
    <property type="match status" value="1"/>
</dbReference>
<reference evidence="10 11" key="1">
    <citation type="submission" date="2020-04" db="EMBL/GenBank/DDBJ databases">
        <authorList>
            <consortium name="Genoscope - CEA"/>
            <person name="William W."/>
        </authorList>
    </citation>
    <scope>NUCLEOTIDE SEQUENCE [LARGE SCALE GENOMIC DNA]</scope>
    <source>
        <strain evidence="10 11">SG7</strain>
    </source>
</reference>
<evidence type="ECO:0000259" key="9">
    <source>
        <dbReference type="PROSITE" id="PS51671"/>
    </source>
</evidence>
<dbReference type="FunFam" id="3.40.190.10:FF:000034">
    <property type="entry name" value="Chorismate mutase/prephenate dehydratase"/>
    <property type="match status" value="1"/>
</dbReference>
<dbReference type="CDD" id="cd04905">
    <property type="entry name" value="ACT_CM-PDT"/>
    <property type="match status" value="1"/>
</dbReference>
<dbReference type="GO" id="GO:0009094">
    <property type="term" value="P:L-phenylalanine biosynthetic process"/>
    <property type="evidence" value="ECO:0007669"/>
    <property type="project" value="UniProtKB-KW"/>
</dbReference>
<dbReference type="SUPFAM" id="SSF53850">
    <property type="entry name" value="Periplasmic binding protein-like II"/>
    <property type="match status" value="1"/>
</dbReference>
<accession>A0A8D6PQX7</accession>
<dbReference type="Proteomes" id="UP000679213">
    <property type="component" value="Chromosome I"/>
</dbReference>
<evidence type="ECO:0000313" key="11">
    <source>
        <dbReference type="Proteomes" id="UP000679213"/>
    </source>
</evidence>